<protein>
    <submittedName>
        <fullName evidence="1">Uncharacterized protein</fullName>
    </submittedName>
</protein>
<gene>
    <name evidence="1" type="ORF">DSTB1V02_LOCUS8049</name>
</gene>
<accession>A0A7R8XEE9</accession>
<keyword evidence="2" id="KW-1185">Reference proteome</keyword>
<dbReference type="Proteomes" id="UP000677054">
    <property type="component" value="Unassembled WGS sequence"/>
</dbReference>
<reference evidence="1" key="1">
    <citation type="submission" date="2020-11" db="EMBL/GenBank/DDBJ databases">
        <authorList>
            <person name="Tran Van P."/>
        </authorList>
    </citation>
    <scope>NUCLEOTIDE SEQUENCE</scope>
</reference>
<evidence type="ECO:0000313" key="2">
    <source>
        <dbReference type="Proteomes" id="UP000677054"/>
    </source>
</evidence>
<feature type="non-terminal residue" evidence="1">
    <location>
        <position position="1"/>
    </location>
</feature>
<dbReference type="EMBL" id="CAJPEV010001752">
    <property type="protein sequence ID" value="CAG0894189.1"/>
    <property type="molecule type" value="Genomic_DNA"/>
</dbReference>
<dbReference type="AlphaFoldDB" id="A0A7R8XEE9"/>
<name>A0A7R8XEE9_9CRUS</name>
<sequence length="78" mass="8765">DGRVWCQHLMNARAKEYSGSSERAEWNGWITYVLHAPSKPQVLHIAVREECWNPSLSSFPDPSSISLSYSCGTPCLIL</sequence>
<feature type="non-terminal residue" evidence="1">
    <location>
        <position position="78"/>
    </location>
</feature>
<dbReference type="EMBL" id="LR901269">
    <property type="protein sequence ID" value="CAD7248229.1"/>
    <property type="molecule type" value="Genomic_DNA"/>
</dbReference>
<proteinExistence type="predicted"/>
<evidence type="ECO:0000313" key="1">
    <source>
        <dbReference type="EMBL" id="CAD7248229.1"/>
    </source>
</evidence>
<organism evidence="1">
    <name type="scientific">Darwinula stevensoni</name>
    <dbReference type="NCBI Taxonomy" id="69355"/>
    <lineage>
        <taxon>Eukaryota</taxon>
        <taxon>Metazoa</taxon>
        <taxon>Ecdysozoa</taxon>
        <taxon>Arthropoda</taxon>
        <taxon>Crustacea</taxon>
        <taxon>Oligostraca</taxon>
        <taxon>Ostracoda</taxon>
        <taxon>Podocopa</taxon>
        <taxon>Podocopida</taxon>
        <taxon>Darwinulocopina</taxon>
        <taxon>Darwinuloidea</taxon>
        <taxon>Darwinulidae</taxon>
        <taxon>Darwinula</taxon>
    </lineage>
</organism>